<dbReference type="RefSeq" id="XP_062639717.1">
    <property type="nucleotide sequence ID" value="XM_062779715.1"/>
</dbReference>
<feature type="transmembrane region" description="Helical" evidence="6">
    <location>
        <begin position="85"/>
        <end position="104"/>
    </location>
</feature>
<feature type="transmembrane region" description="Helical" evidence="6">
    <location>
        <begin position="277"/>
        <end position="295"/>
    </location>
</feature>
<name>A0AAN6ZRC7_9PEZI</name>
<feature type="region of interest" description="Disordered" evidence="5">
    <location>
        <begin position="635"/>
        <end position="672"/>
    </location>
</feature>
<evidence type="ECO:0000256" key="3">
    <source>
        <dbReference type="ARBA" id="ARBA00022989"/>
    </source>
</evidence>
<feature type="transmembrane region" description="Helical" evidence="6">
    <location>
        <begin position="111"/>
        <end position="132"/>
    </location>
</feature>
<reference evidence="8" key="2">
    <citation type="submission" date="2023-05" db="EMBL/GenBank/DDBJ databases">
        <authorList>
            <consortium name="Lawrence Berkeley National Laboratory"/>
            <person name="Steindorff A."/>
            <person name="Hensen N."/>
            <person name="Bonometti L."/>
            <person name="Westerberg I."/>
            <person name="Brannstrom I.O."/>
            <person name="Guillou S."/>
            <person name="Cros-Aarteil S."/>
            <person name="Calhoun S."/>
            <person name="Haridas S."/>
            <person name="Kuo A."/>
            <person name="Mondo S."/>
            <person name="Pangilinan J."/>
            <person name="Riley R."/>
            <person name="Labutti K."/>
            <person name="Andreopoulos B."/>
            <person name="Lipzen A."/>
            <person name="Chen C."/>
            <person name="Yanf M."/>
            <person name="Daum C."/>
            <person name="Ng V."/>
            <person name="Clum A."/>
            <person name="Ohm R."/>
            <person name="Martin F."/>
            <person name="Silar P."/>
            <person name="Natvig D."/>
            <person name="Lalanne C."/>
            <person name="Gautier V."/>
            <person name="Ament-Velasquez S.L."/>
            <person name="Kruys A."/>
            <person name="Hutchinson M.I."/>
            <person name="Powell A.J."/>
            <person name="Barry K."/>
            <person name="Miller A.N."/>
            <person name="Grigoriev I.V."/>
            <person name="Debuchy R."/>
            <person name="Gladieux P."/>
            <person name="Thoren M.H."/>
            <person name="Johannesson H."/>
        </authorList>
    </citation>
    <scope>NUCLEOTIDE SEQUENCE</scope>
    <source>
        <strain evidence="8">CBS 141.50</strain>
    </source>
</reference>
<feature type="compositionally biased region" description="Basic and acidic residues" evidence="5">
    <location>
        <begin position="306"/>
        <end position="316"/>
    </location>
</feature>
<gene>
    <name evidence="8" type="ORF">C8A04DRAFT_25855</name>
</gene>
<feature type="region of interest" description="Disordered" evidence="5">
    <location>
        <begin position="1121"/>
        <end position="1140"/>
    </location>
</feature>
<keyword evidence="3 6" id="KW-1133">Transmembrane helix</keyword>
<feature type="region of interest" description="Disordered" evidence="5">
    <location>
        <begin position="306"/>
        <end position="327"/>
    </location>
</feature>
<evidence type="ECO:0000259" key="7">
    <source>
        <dbReference type="Pfam" id="PF13886"/>
    </source>
</evidence>
<protein>
    <recommendedName>
        <fullName evidence="7">TM7S3/TM198-like domain-containing protein</fullName>
    </recommendedName>
</protein>
<feature type="region of interest" description="Disordered" evidence="5">
    <location>
        <begin position="348"/>
        <end position="385"/>
    </location>
</feature>
<comment type="subcellular location">
    <subcellularLocation>
        <location evidence="1">Membrane</location>
        <topology evidence="1">Multi-pass membrane protein</topology>
    </subcellularLocation>
</comment>
<evidence type="ECO:0000313" key="8">
    <source>
        <dbReference type="EMBL" id="KAK4146346.1"/>
    </source>
</evidence>
<keyword evidence="9" id="KW-1185">Reference proteome</keyword>
<feature type="transmembrane region" description="Helical" evidence="6">
    <location>
        <begin position="194"/>
        <end position="212"/>
    </location>
</feature>
<dbReference type="EMBL" id="MU853562">
    <property type="protein sequence ID" value="KAK4146346.1"/>
    <property type="molecule type" value="Genomic_DNA"/>
</dbReference>
<feature type="region of interest" description="Disordered" evidence="5">
    <location>
        <begin position="480"/>
        <end position="523"/>
    </location>
</feature>
<feature type="region of interest" description="Disordered" evidence="5">
    <location>
        <begin position="1"/>
        <end position="21"/>
    </location>
</feature>
<evidence type="ECO:0000256" key="5">
    <source>
        <dbReference type="SAM" id="MobiDB-lite"/>
    </source>
</evidence>
<feature type="compositionally biased region" description="Polar residues" evidence="5">
    <location>
        <begin position="593"/>
        <end position="604"/>
    </location>
</feature>
<accession>A0AAN6ZRC7</accession>
<feature type="compositionally biased region" description="Low complexity" evidence="5">
    <location>
        <begin position="974"/>
        <end position="990"/>
    </location>
</feature>
<dbReference type="Pfam" id="PF13886">
    <property type="entry name" value="TM7S3_TM198"/>
    <property type="match status" value="1"/>
</dbReference>
<dbReference type="PANTHER" id="PTHR39469:SF1">
    <property type="entry name" value="DUF4203 DOMAIN-CONTAINING PROTEIN"/>
    <property type="match status" value="1"/>
</dbReference>
<feature type="region of interest" description="Disordered" evidence="5">
    <location>
        <begin position="547"/>
        <end position="608"/>
    </location>
</feature>
<reference evidence="8" key="1">
    <citation type="journal article" date="2023" name="Mol. Phylogenet. Evol.">
        <title>Genome-scale phylogeny and comparative genomics of the fungal order Sordariales.</title>
        <authorList>
            <person name="Hensen N."/>
            <person name="Bonometti L."/>
            <person name="Westerberg I."/>
            <person name="Brannstrom I.O."/>
            <person name="Guillou S."/>
            <person name="Cros-Aarteil S."/>
            <person name="Calhoun S."/>
            <person name="Haridas S."/>
            <person name="Kuo A."/>
            <person name="Mondo S."/>
            <person name="Pangilinan J."/>
            <person name="Riley R."/>
            <person name="LaButti K."/>
            <person name="Andreopoulos B."/>
            <person name="Lipzen A."/>
            <person name="Chen C."/>
            <person name="Yan M."/>
            <person name="Daum C."/>
            <person name="Ng V."/>
            <person name="Clum A."/>
            <person name="Steindorff A."/>
            <person name="Ohm R.A."/>
            <person name="Martin F."/>
            <person name="Silar P."/>
            <person name="Natvig D.O."/>
            <person name="Lalanne C."/>
            <person name="Gautier V."/>
            <person name="Ament-Velasquez S.L."/>
            <person name="Kruys A."/>
            <person name="Hutchinson M.I."/>
            <person name="Powell A.J."/>
            <person name="Barry K."/>
            <person name="Miller A.N."/>
            <person name="Grigoriev I.V."/>
            <person name="Debuchy R."/>
            <person name="Gladieux P."/>
            <person name="Hiltunen Thoren M."/>
            <person name="Johannesson H."/>
        </authorList>
    </citation>
    <scope>NUCLEOTIDE SEQUENCE</scope>
    <source>
        <strain evidence="8">CBS 141.50</strain>
    </source>
</reference>
<feature type="region of interest" description="Disordered" evidence="5">
    <location>
        <begin position="746"/>
        <end position="770"/>
    </location>
</feature>
<evidence type="ECO:0000256" key="1">
    <source>
        <dbReference type="ARBA" id="ARBA00004141"/>
    </source>
</evidence>
<dbReference type="InterPro" id="IPR025256">
    <property type="entry name" value="TM7S3/TM198-like_dom"/>
</dbReference>
<feature type="compositionally biased region" description="Polar residues" evidence="5">
    <location>
        <begin position="54"/>
        <end position="65"/>
    </location>
</feature>
<feature type="transmembrane region" description="Helical" evidence="6">
    <location>
        <begin position="138"/>
        <end position="161"/>
    </location>
</feature>
<feature type="compositionally biased region" description="Polar residues" evidence="5">
    <location>
        <begin position="926"/>
        <end position="935"/>
    </location>
</feature>
<dbReference type="PANTHER" id="PTHR39469">
    <property type="entry name" value="CHROMOSOME 1, WHOLE GENOME SHOTGUN SEQUENCE"/>
    <property type="match status" value="1"/>
</dbReference>
<dbReference type="Proteomes" id="UP001302676">
    <property type="component" value="Unassembled WGS sequence"/>
</dbReference>
<dbReference type="GO" id="GO:0016020">
    <property type="term" value="C:membrane"/>
    <property type="evidence" value="ECO:0007669"/>
    <property type="project" value="UniProtKB-SubCell"/>
</dbReference>
<proteinExistence type="predicted"/>
<keyword evidence="2 6" id="KW-0812">Transmembrane</keyword>
<feature type="compositionally biased region" description="Basic and acidic residues" evidence="5">
    <location>
        <begin position="506"/>
        <end position="519"/>
    </location>
</feature>
<feature type="region of interest" description="Disordered" evidence="5">
    <location>
        <begin position="46"/>
        <end position="65"/>
    </location>
</feature>
<evidence type="ECO:0000256" key="6">
    <source>
        <dbReference type="SAM" id="Phobius"/>
    </source>
</evidence>
<feature type="compositionally biased region" description="Low complexity" evidence="5">
    <location>
        <begin position="867"/>
        <end position="879"/>
    </location>
</feature>
<feature type="domain" description="TM7S3/TM198-like" evidence="7">
    <location>
        <begin position="89"/>
        <end position="292"/>
    </location>
</feature>
<dbReference type="GeneID" id="87816328"/>
<evidence type="ECO:0000256" key="4">
    <source>
        <dbReference type="ARBA" id="ARBA00023136"/>
    </source>
</evidence>
<feature type="region of interest" description="Disordered" evidence="5">
    <location>
        <begin position="862"/>
        <end position="999"/>
    </location>
</feature>
<evidence type="ECO:0000313" key="9">
    <source>
        <dbReference type="Proteomes" id="UP001302676"/>
    </source>
</evidence>
<evidence type="ECO:0000256" key="2">
    <source>
        <dbReference type="ARBA" id="ARBA00022692"/>
    </source>
</evidence>
<feature type="transmembrane region" description="Helical" evidence="6">
    <location>
        <begin position="168"/>
        <end position="188"/>
    </location>
</feature>
<organism evidence="8 9">
    <name type="scientific">Dichotomopilus funicola</name>
    <dbReference type="NCBI Taxonomy" id="1934379"/>
    <lineage>
        <taxon>Eukaryota</taxon>
        <taxon>Fungi</taxon>
        <taxon>Dikarya</taxon>
        <taxon>Ascomycota</taxon>
        <taxon>Pezizomycotina</taxon>
        <taxon>Sordariomycetes</taxon>
        <taxon>Sordariomycetidae</taxon>
        <taxon>Sordariales</taxon>
        <taxon>Chaetomiaceae</taxon>
        <taxon>Dichotomopilus</taxon>
    </lineage>
</organism>
<sequence>MFDYERRQDTTSSSDLPAPTLATTEEHTASVATVSLSSSTLTILPTTSRTTVSPNPTSHANSTLFNVPPLPEGQLPLEPEITPGWGIAGTLLILTGVPYTLIGIRAKRVQTFFSAAFTGALGTTVLILYLMTLPVTPAVQGAFVVAALCAGAALGGVAVLFRDLTEGLGCLLGGLCFSMWLLALQPGGLIRNSTGKAVFIAAFSLLSCCLYISHWTRRYGLVCGIALSGATATVLGIDCFSRAGLKEFWAYIWALNEELFPDGAVTYPLTRGIRVELAVAILLFAVGVISQLRVWRMIRARRDEEDGKKEEGRLSDEEAVLPSPLEEEERIGRRVEATVGCERIEWERRYGNGGGGTQDEPTSRDVGGAQDQDDDKRGGSSEHMSVTEVTEVMEVQGLAELPGGHELRDPAGKISRKEMAMGHGLDDDDESLPVRVVIEDEQDTAECAPRESQSTQTLLATTTANVSSCCDDTPAPYTVPTPFTVRRTPRPRDEEDGSSVAAVVGEEDRPEVSVRDSESHGSWASVPVSQLARCSMDSVINLGAFSATTSEWGNGPPIVPSPARNNSTESGSVVAHLDDDEIDDGKSMGDTAASETSQRASRGKSTGRFLISGEKGRTQEETVCNVSLLDSADELPGSKIELPDPVDNSQEVIPKTEEASETGSSGPAVGEPVVGGWVRVQDIRQEGTEPRDIGSRGAGAGTRLMREDLDNLEICERCEEDPGDRADREDLEDPEDPMLLHVVKDRRGPTRSGEASTTTTTNAYPRLTQGSLPAGLSDVAVTYRTNEWAKHLSSAETPDPGDLDRRQGFVDGGMLISERADDGDEGDREQAVPLDMRDLQRTAAVEDDGLASATAITMASGSPPYVSPELPSELPCELPADVPLQRSPEGPPPKPRVPSRYRASPSLMRRQSTPLHAEVIPEEGSQLRSASRMTLQPQHQHQQQRRRGSAQPALGRSNTHGHGHPYRHFAPSMSTRSISDPIRPSSSASTIQAPKQQPQTLIGMREKILRHRASGLMAPPSQKLRTDTNDAFQESLDTLDLDGAYDAESIYEAPPPRFHPVCFSPSPGAMSRPVSADIGPGMGMGMGMDPDDMPLSHRRSMLFQSQTRLPAQAPTRPTALAESAAFNSHQPPRRDSANYLPSETVRQGRLARFRNDVAVDLHGPTNLGMGGAVGMATPGLLRRMPAPGAGGMSHTMAMNNITNNAMNPELMKMAAAAATATAAAAAAPPAPPAQPPAPSAAAIAAAQRREAEIAKREAEATMRLRAQWALEEHMRGSGVMADVHREAMRRMQGGVAV</sequence>
<comment type="caution">
    <text evidence="8">The sequence shown here is derived from an EMBL/GenBank/DDBJ whole genome shotgun (WGS) entry which is preliminary data.</text>
</comment>
<keyword evidence="4 6" id="KW-0472">Membrane</keyword>